<proteinExistence type="predicted"/>
<comment type="caution">
    <text evidence="1">The sequence shown here is derived from an EMBL/GenBank/DDBJ whole genome shotgun (WGS) entry which is preliminary data.</text>
</comment>
<dbReference type="Proteomes" id="UP001429984">
    <property type="component" value="Unassembled WGS sequence"/>
</dbReference>
<dbReference type="Pfam" id="PF19866">
    <property type="entry name" value="DUF6339"/>
    <property type="match status" value="1"/>
</dbReference>
<dbReference type="InterPro" id="IPR045920">
    <property type="entry name" value="DUF6339"/>
</dbReference>
<keyword evidence="2" id="KW-1185">Reference proteome</keyword>
<accession>A0ABS0B8L1</accession>
<evidence type="ECO:0000313" key="1">
    <source>
        <dbReference type="EMBL" id="MBF6025348.1"/>
    </source>
</evidence>
<name>A0ABS0B8L1_9GAMM</name>
<dbReference type="EMBL" id="JADLZT010000008">
    <property type="protein sequence ID" value="MBF6025348.1"/>
    <property type="molecule type" value="Genomic_DNA"/>
</dbReference>
<gene>
    <name evidence="1" type="ORF">IU514_15040</name>
</gene>
<dbReference type="RefSeq" id="WP_194931952.1">
    <property type="nucleotide sequence ID" value="NZ_JADLZT010000008.1"/>
</dbReference>
<reference evidence="1 2" key="1">
    <citation type="submission" date="2020-11" db="EMBL/GenBank/DDBJ databases">
        <title>Draft Genome Sequence and Secondary Metabolite Biosynthetic Potential of the Lysobacter niastensis Type strain DSM 18481.</title>
        <authorList>
            <person name="Turrini P."/>
            <person name="Artuso I."/>
            <person name="Tescari M."/>
            <person name="Lugli G.A."/>
            <person name="Frangipani E."/>
            <person name="Ventura M."/>
            <person name="Visca P."/>
        </authorList>
    </citation>
    <scope>NUCLEOTIDE SEQUENCE [LARGE SCALE GENOMIC DNA]</scope>
    <source>
        <strain evidence="1 2">DSM 18481</strain>
    </source>
</reference>
<sequence>MSILLMPRLTSLGVSAVLESAGSVAPTPEGAKAILEDGASMRSFAASGGNRAEELAWNVGAALREIAINSGFPGNPSQVARSKFDREAAIYLAAHPDLATGEALRDDVWAYIATIVVPDLVAWRFPDRGQHRFEGGVRNALQRLWSRGTVLDRGEHHVARWGLVQELSEDAAVQIFERASIAGNRPLAVALAECWVRMAGKIGRGNMEDVMRRATKLIRLRNEIVDLAGLPAAELDTLVASSFDLAWESISADSLTAC</sequence>
<protein>
    <submittedName>
        <fullName evidence="1">Uncharacterized protein</fullName>
    </submittedName>
</protein>
<evidence type="ECO:0000313" key="2">
    <source>
        <dbReference type="Proteomes" id="UP001429984"/>
    </source>
</evidence>
<organism evidence="1 2">
    <name type="scientific">Lysobacter niastensis</name>
    <dbReference type="NCBI Taxonomy" id="380629"/>
    <lineage>
        <taxon>Bacteria</taxon>
        <taxon>Pseudomonadati</taxon>
        <taxon>Pseudomonadota</taxon>
        <taxon>Gammaproteobacteria</taxon>
        <taxon>Lysobacterales</taxon>
        <taxon>Lysobacteraceae</taxon>
        <taxon>Lysobacter</taxon>
    </lineage>
</organism>